<dbReference type="Pfam" id="PF14388">
    <property type="entry name" value="DUF4419"/>
    <property type="match status" value="1"/>
</dbReference>
<protein>
    <submittedName>
        <fullName evidence="2">Uncharacterized protein</fullName>
    </submittedName>
</protein>
<keyword evidence="3" id="KW-1185">Reference proteome</keyword>
<evidence type="ECO:0000256" key="1">
    <source>
        <dbReference type="SAM" id="MobiDB-lite"/>
    </source>
</evidence>
<accession>A0A0C9Y6H8</accession>
<dbReference type="PANTHER" id="PTHR31252:SF11">
    <property type="entry name" value="DUF4419 DOMAIN-CONTAINING PROTEIN"/>
    <property type="match status" value="1"/>
</dbReference>
<evidence type="ECO:0000313" key="3">
    <source>
        <dbReference type="Proteomes" id="UP000054477"/>
    </source>
</evidence>
<evidence type="ECO:0000313" key="2">
    <source>
        <dbReference type="EMBL" id="KIK03663.1"/>
    </source>
</evidence>
<dbReference type="AlphaFoldDB" id="A0A0C9Y6H8"/>
<dbReference type="OrthoDB" id="9978173at2759"/>
<dbReference type="Proteomes" id="UP000054477">
    <property type="component" value="Unassembled WGS sequence"/>
</dbReference>
<reference evidence="2 3" key="1">
    <citation type="submission" date="2014-04" db="EMBL/GenBank/DDBJ databases">
        <authorList>
            <consortium name="DOE Joint Genome Institute"/>
            <person name="Kuo A."/>
            <person name="Kohler A."/>
            <person name="Nagy L.G."/>
            <person name="Floudas D."/>
            <person name="Copeland A."/>
            <person name="Barry K.W."/>
            <person name="Cichocki N."/>
            <person name="Veneault-Fourrey C."/>
            <person name="LaButti K."/>
            <person name="Lindquist E.A."/>
            <person name="Lipzen A."/>
            <person name="Lundell T."/>
            <person name="Morin E."/>
            <person name="Murat C."/>
            <person name="Sun H."/>
            <person name="Tunlid A."/>
            <person name="Henrissat B."/>
            <person name="Grigoriev I.V."/>
            <person name="Hibbett D.S."/>
            <person name="Martin F."/>
            <person name="Nordberg H.P."/>
            <person name="Cantor M.N."/>
            <person name="Hua S.X."/>
        </authorList>
    </citation>
    <scope>NUCLEOTIDE SEQUENCE [LARGE SCALE GENOMIC DNA]</scope>
    <source>
        <strain evidence="2 3">LaAM-08-1</strain>
    </source>
</reference>
<name>A0A0C9Y6H8_9AGAR</name>
<gene>
    <name evidence="2" type="ORF">K443DRAFT_94583</name>
</gene>
<sequence>MPVTFHPSNILAQSFPETSKVYSAEGLLAVACPTQRARCGEIIQSSFSKTGNEDILPKTNGFVQTVVEAYNNHRCLIIRPDDVWAAIFVQLSFYINAHGEELRSAFVSHEGKKMLTVISPNTLDSTDFGDMAVAMTDEIMKNVNDPALREWILPQFTTTTPTDTVVFSALMMATMKTYFSYTCKFACGLPRVTLEGEKSDWEAILERLERLKEYGLQTIAWYHLLKPVISNFVRAFEDPEGAENLDFWNRVCSPQHRGSGVSYLAGWVTAFFDLHILQLVNEVDPATLSENEIFRIYGGTGAGARYHKVDNKKIPSGFAEVDVLIEDNFNTQFCMMTVGLIGARICSSGDTQKSKSGQRDTVKPVSGWWLFSKNLHFLNTCAAMKIEALDARHFYTSVFCSASNSNGRSSPGNPLSTLTSARSSLPPPHRDDEQRASEQAH</sequence>
<dbReference type="HOGENOM" id="CLU_037155_3_0_1"/>
<reference evidence="3" key="2">
    <citation type="submission" date="2015-01" db="EMBL/GenBank/DDBJ databases">
        <title>Evolutionary Origins and Diversification of the Mycorrhizal Mutualists.</title>
        <authorList>
            <consortium name="DOE Joint Genome Institute"/>
            <consortium name="Mycorrhizal Genomics Consortium"/>
            <person name="Kohler A."/>
            <person name="Kuo A."/>
            <person name="Nagy L.G."/>
            <person name="Floudas D."/>
            <person name="Copeland A."/>
            <person name="Barry K.W."/>
            <person name="Cichocki N."/>
            <person name="Veneault-Fourrey C."/>
            <person name="LaButti K."/>
            <person name="Lindquist E.A."/>
            <person name="Lipzen A."/>
            <person name="Lundell T."/>
            <person name="Morin E."/>
            <person name="Murat C."/>
            <person name="Riley R."/>
            <person name="Ohm R."/>
            <person name="Sun H."/>
            <person name="Tunlid A."/>
            <person name="Henrissat B."/>
            <person name="Grigoriev I.V."/>
            <person name="Hibbett D.S."/>
            <person name="Martin F."/>
        </authorList>
    </citation>
    <scope>NUCLEOTIDE SEQUENCE [LARGE SCALE GENOMIC DNA]</scope>
    <source>
        <strain evidence="3">LaAM-08-1</strain>
    </source>
</reference>
<dbReference type="STRING" id="1095629.A0A0C9Y6H8"/>
<dbReference type="PANTHER" id="PTHR31252">
    <property type="entry name" value="DUF4419 DOMAIN-CONTAINING PROTEIN"/>
    <property type="match status" value="1"/>
</dbReference>
<feature type="region of interest" description="Disordered" evidence="1">
    <location>
        <begin position="403"/>
        <end position="441"/>
    </location>
</feature>
<dbReference type="EMBL" id="KN838577">
    <property type="protein sequence ID" value="KIK03663.1"/>
    <property type="molecule type" value="Genomic_DNA"/>
</dbReference>
<proteinExistence type="predicted"/>
<dbReference type="InterPro" id="IPR025533">
    <property type="entry name" value="DUF4419"/>
</dbReference>
<feature type="compositionally biased region" description="Basic and acidic residues" evidence="1">
    <location>
        <begin position="428"/>
        <end position="441"/>
    </location>
</feature>
<organism evidence="2 3">
    <name type="scientific">Laccaria amethystina LaAM-08-1</name>
    <dbReference type="NCBI Taxonomy" id="1095629"/>
    <lineage>
        <taxon>Eukaryota</taxon>
        <taxon>Fungi</taxon>
        <taxon>Dikarya</taxon>
        <taxon>Basidiomycota</taxon>
        <taxon>Agaricomycotina</taxon>
        <taxon>Agaricomycetes</taxon>
        <taxon>Agaricomycetidae</taxon>
        <taxon>Agaricales</taxon>
        <taxon>Agaricineae</taxon>
        <taxon>Hydnangiaceae</taxon>
        <taxon>Laccaria</taxon>
    </lineage>
</organism>
<feature type="compositionally biased region" description="Low complexity" evidence="1">
    <location>
        <begin position="403"/>
        <end position="416"/>
    </location>
</feature>